<evidence type="ECO:0000256" key="6">
    <source>
        <dbReference type="ARBA" id="ARBA00022982"/>
    </source>
</evidence>
<evidence type="ECO:0000256" key="3">
    <source>
        <dbReference type="ARBA" id="ARBA00022630"/>
    </source>
</evidence>
<evidence type="ECO:0000256" key="4">
    <source>
        <dbReference type="ARBA" id="ARBA00022723"/>
    </source>
</evidence>
<keyword evidence="6 11" id="KW-0249">Electron transport</keyword>
<name>A0AA49IX73_9PROT</name>
<feature type="domain" description="ETF-QO/FixX C-terminal" evidence="12">
    <location>
        <begin position="385"/>
        <end position="460"/>
    </location>
</feature>
<keyword evidence="2 11" id="KW-0813">Transport</keyword>
<dbReference type="Gene3D" id="3.50.50.60">
    <property type="entry name" value="FAD/NAD(P)-binding domain"/>
    <property type="match status" value="1"/>
</dbReference>
<dbReference type="Pfam" id="PF05187">
    <property type="entry name" value="Fer4_ETF_QO"/>
    <property type="match status" value="1"/>
</dbReference>
<proteinExistence type="predicted"/>
<dbReference type="InterPro" id="IPR007859">
    <property type="entry name" value="ETF-QO/FixX_C"/>
</dbReference>
<keyword evidence="9 11" id="KW-0411">Iron-sulfur</keyword>
<dbReference type="SUPFAM" id="SSF54373">
    <property type="entry name" value="FAD-linked reductases, C-terminal domain"/>
    <property type="match status" value="1"/>
</dbReference>
<feature type="domain" description="ETF-QO/FixC ubiquinone-binding" evidence="14">
    <location>
        <begin position="207"/>
        <end position="292"/>
    </location>
</feature>
<evidence type="ECO:0000256" key="5">
    <source>
        <dbReference type="ARBA" id="ARBA00022827"/>
    </source>
</evidence>
<evidence type="ECO:0000259" key="12">
    <source>
        <dbReference type="Pfam" id="PF05187"/>
    </source>
</evidence>
<keyword evidence="5 11" id="KW-0274">FAD</keyword>
<evidence type="ECO:0000256" key="11">
    <source>
        <dbReference type="RuleBase" id="RU366068"/>
    </source>
</evidence>
<dbReference type="GO" id="GO:0046872">
    <property type="term" value="F:metal ion binding"/>
    <property type="evidence" value="ECO:0007669"/>
    <property type="project" value="UniProtKB-KW"/>
</dbReference>
<evidence type="ECO:0000259" key="13">
    <source>
        <dbReference type="Pfam" id="PF07992"/>
    </source>
</evidence>
<keyword evidence="4 11" id="KW-0479">Metal-binding</keyword>
<dbReference type="SUPFAM" id="SSF54862">
    <property type="entry name" value="4Fe-4S ferredoxins"/>
    <property type="match status" value="1"/>
</dbReference>
<dbReference type="AlphaFoldDB" id="A0AA49IX73"/>
<keyword evidence="8 11" id="KW-0408">Iron</keyword>
<dbReference type="Proteomes" id="UP001234916">
    <property type="component" value="Chromosome"/>
</dbReference>
<organism evidence="15">
    <name type="scientific">Candidatus Nitricoxidivorans perseverans</name>
    <dbReference type="NCBI Taxonomy" id="2975601"/>
    <lineage>
        <taxon>Bacteria</taxon>
        <taxon>Pseudomonadati</taxon>
        <taxon>Pseudomonadota</taxon>
        <taxon>Betaproteobacteria</taxon>
        <taxon>Nitrosomonadales</taxon>
        <taxon>Sterolibacteriaceae</taxon>
        <taxon>Candidatus Nitricoxidivorans</taxon>
    </lineage>
</organism>
<evidence type="ECO:0000256" key="10">
    <source>
        <dbReference type="ARBA" id="ARBA00023075"/>
    </source>
</evidence>
<dbReference type="InterPro" id="IPR023753">
    <property type="entry name" value="FAD/NAD-binding_dom"/>
</dbReference>
<dbReference type="InterPro" id="IPR036188">
    <property type="entry name" value="FAD/NAD-bd_sf"/>
</dbReference>
<accession>A0AA49IX73</accession>
<reference evidence="15" key="1">
    <citation type="journal article" date="2023" name="Nat. Microbiol.">
        <title>Enrichment and characterization of a nitric oxide-reducing microbial community in a continuous bioreactor.</title>
        <authorList>
            <person name="Garrido-Amador P."/>
            <person name="Stortenbeker N."/>
            <person name="Wessels H.J.C.T."/>
            <person name="Speth D.R."/>
            <person name="Garcia-Heredia I."/>
            <person name="Kartal B."/>
        </authorList>
    </citation>
    <scope>NUCLEOTIDE SEQUENCE</scope>
    <source>
        <strain evidence="15">MAG1</strain>
    </source>
</reference>
<feature type="domain" description="FAD/NAD(P)-binding" evidence="13">
    <location>
        <begin position="8"/>
        <end position="42"/>
    </location>
</feature>
<dbReference type="GO" id="GO:0051539">
    <property type="term" value="F:4 iron, 4 sulfur cluster binding"/>
    <property type="evidence" value="ECO:0007669"/>
    <property type="project" value="UniProtKB-UniRule"/>
</dbReference>
<comment type="cofactor">
    <cofactor evidence="11">
        <name>[4Fe-4S] cluster</name>
        <dbReference type="ChEBI" id="CHEBI:49883"/>
    </cofactor>
    <text evidence="11">Binds 1 [4Fe-4S] cluster.</text>
</comment>
<evidence type="ECO:0000259" key="14">
    <source>
        <dbReference type="Pfam" id="PF21162"/>
    </source>
</evidence>
<sequence length="462" mass="49919">MEREAMEFDVVIVGGGPAGLAAAIRAKQLDAGISVCLIDKGAEIGAHLLSGALLDPRALDELIPGWQARNAPLETPVREERFLLLTAHRAGQVPNLLLPSRLRNEGAYIVSLGNLCRWLAQEAEALGVEIYPGFAAVETIHDETGCVKGVITGDLGVGRDGQPTPAFQPGVELRAKTTLFAEGCRGHLGKRLETRFGLRKAAAPQRYRLGIKELWEVPPDLHRRGLAMHALGRSGGGFVYHAADGIISLGFVTGLDARTTAPFDDFQRFKDHPAIRPLTEGGRRIAYGARALVSGGRRALPKPVFPGGMLIGDDVGFLNPVRQKGIHTAMKSGMLAAEALCHGNPDDYPERIRRSWLHEELRNPLPLPSYSPQSLHPKRGALIAESIHLSGTHHEENQPCHLKIVRPRAAMATYCPAGVYETSGDAIRVQPQNCLHCKTCDILGDAEWTPPQGGEGPVYTGM</sequence>
<gene>
    <name evidence="15" type="ORF">OHM77_03805</name>
</gene>
<dbReference type="EMBL" id="CP107246">
    <property type="protein sequence ID" value="WIM06417.1"/>
    <property type="molecule type" value="Genomic_DNA"/>
</dbReference>
<evidence type="ECO:0000256" key="8">
    <source>
        <dbReference type="ARBA" id="ARBA00023004"/>
    </source>
</evidence>
<dbReference type="InterPro" id="IPR040156">
    <property type="entry name" value="ETF-QO"/>
</dbReference>
<protein>
    <recommendedName>
        <fullName evidence="11">Electron transfer flavoprotein-ubiquinone oxidoreductase</fullName>
        <shortName evidence="11">ETF-QO</shortName>
        <ecNumber evidence="11">1.5.5.1</ecNumber>
    </recommendedName>
</protein>
<dbReference type="PANTHER" id="PTHR10617">
    <property type="entry name" value="ELECTRON TRANSFER FLAVOPROTEIN-UBIQUINONE OXIDOREDUCTASE"/>
    <property type="match status" value="1"/>
</dbReference>
<comment type="catalytic activity">
    <reaction evidence="11">
        <text>a ubiquinone + reduced [electron-transfer flavoprotein] = a ubiquinol + oxidized [electron-transfer flavoprotein] + H(+)</text>
        <dbReference type="Rhea" id="RHEA:24052"/>
        <dbReference type="Rhea" id="RHEA-COMP:9565"/>
        <dbReference type="Rhea" id="RHEA-COMP:9566"/>
        <dbReference type="Rhea" id="RHEA-COMP:10685"/>
        <dbReference type="Rhea" id="RHEA-COMP:10686"/>
        <dbReference type="ChEBI" id="CHEBI:15378"/>
        <dbReference type="ChEBI" id="CHEBI:16389"/>
        <dbReference type="ChEBI" id="CHEBI:17976"/>
        <dbReference type="ChEBI" id="CHEBI:57692"/>
        <dbReference type="ChEBI" id="CHEBI:58307"/>
        <dbReference type="EC" id="1.5.5.1"/>
    </reaction>
</comment>
<keyword evidence="10 11" id="KW-0830">Ubiquinone</keyword>
<dbReference type="Gene3D" id="3.30.9.90">
    <property type="match status" value="1"/>
</dbReference>
<evidence type="ECO:0000313" key="15">
    <source>
        <dbReference type="EMBL" id="WIM06417.1"/>
    </source>
</evidence>
<dbReference type="KEGG" id="npv:OHM77_03805"/>
<evidence type="ECO:0000256" key="1">
    <source>
        <dbReference type="ARBA" id="ARBA00001974"/>
    </source>
</evidence>
<dbReference type="PANTHER" id="PTHR10617:SF107">
    <property type="entry name" value="ELECTRON TRANSFER FLAVOPROTEIN-UBIQUINONE OXIDOREDUCTASE, MITOCHONDRIAL"/>
    <property type="match status" value="1"/>
</dbReference>
<dbReference type="EC" id="1.5.5.1" evidence="11"/>
<evidence type="ECO:0000256" key="2">
    <source>
        <dbReference type="ARBA" id="ARBA00022448"/>
    </source>
</evidence>
<dbReference type="InterPro" id="IPR049398">
    <property type="entry name" value="ETF-QO/FixC_UQ-bd"/>
</dbReference>
<evidence type="ECO:0000256" key="9">
    <source>
        <dbReference type="ARBA" id="ARBA00023014"/>
    </source>
</evidence>
<keyword evidence="7 11" id="KW-0560">Oxidoreductase</keyword>
<dbReference type="Pfam" id="PF07992">
    <property type="entry name" value="Pyr_redox_2"/>
    <property type="match status" value="1"/>
</dbReference>
<dbReference type="Pfam" id="PF21162">
    <property type="entry name" value="ETFQO_UQ-bd"/>
    <property type="match status" value="1"/>
</dbReference>
<dbReference type="SUPFAM" id="SSF51905">
    <property type="entry name" value="FAD/NAD(P)-binding domain"/>
    <property type="match status" value="1"/>
</dbReference>
<dbReference type="GO" id="GO:0004174">
    <property type="term" value="F:electron-transferring-flavoprotein dehydrogenase activity"/>
    <property type="evidence" value="ECO:0007669"/>
    <property type="project" value="UniProtKB-UniRule"/>
</dbReference>
<keyword evidence="3 11" id="KW-0285">Flavoprotein</keyword>
<comment type="function">
    <text evidence="11">Accepts electrons from ETF and reduces ubiquinone.</text>
</comment>
<evidence type="ECO:0000256" key="7">
    <source>
        <dbReference type="ARBA" id="ARBA00023002"/>
    </source>
</evidence>
<comment type="cofactor">
    <cofactor evidence="1 11">
        <name>FAD</name>
        <dbReference type="ChEBI" id="CHEBI:57692"/>
    </cofactor>
</comment>